<proteinExistence type="predicted"/>
<dbReference type="EMBL" id="VHQI01000015">
    <property type="protein sequence ID" value="TPW39794.1"/>
    <property type="molecule type" value="Genomic_DNA"/>
</dbReference>
<reference evidence="2 3" key="1">
    <citation type="submission" date="2019-06" db="EMBL/GenBank/DDBJ databases">
        <authorList>
            <person name="Yang Y."/>
        </authorList>
    </citation>
    <scope>NUCLEOTIDE SEQUENCE [LARGE SCALE GENOMIC DNA]</scope>
    <source>
        <strain evidence="2 3">BIT-26</strain>
    </source>
</reference>
<dbReference type="RefSeq" id="WP_141177721.1">
    <property type="nucleotide sequence ID" value="NZ_JBHUFX010000028.1"/>
</dbReference>
<evidence type="ECO:0000256" key="1">
    <source>
        <dbReference type="SAM" id="Phobius"/>
    </source>
</evidence>
<sequence>MITKPFPDDLWIVSWLVVGFFSAWSGVVRYLMDNPAGKWSCAGMVSQVVISGFTGFLGGLYAYEYNYSGVMTIAIAGVSGTFGGGLLRWLWQRFIQSDGKPYG</sequence>
<evidence type="ECO:0000313" key="3">
    <source>
        <dbReference type="Proteomes" id="UP000319523"/>
    </source>
</evidence>
<dbReference type="Pfam" id="PF16083">
    <property type="entry name" value="Phage_holin_3_3"/>
    <property type="match status" value="1"/>
</dbReference>
<feature type="transmembrane region" description="Helical" evidence="1">
    <location>
        <begin position="12"/>
        <end position="32"/>
    </location>
</feature>
<keyword evidence="1" id="KW-0472">Membrane</keyword>
<accession>A0A506V1W1</accession>
<keyword evidence="1" id="KW-0812">Transmembrane</keyword>
<keyword evidence="1" id="KW-1133">Transmembrane helix</keyword>
<protein>
    <submittedName>
        <fullName evidence="2">Holin</fullName>
    </submittedName>
</protein>
<feature type="transmembrane region" description="Helical" evidence="1">
    <location>
        <begin position="44"/>
        <end position="63"/>
    </location>
</feature>
<comment type="caution">
    <text evidence="2">The sequence shown here is derived from an EMBL/GenBank/DDBJ whole genome shotgun (WGS) entry which is preliminary data.</text>
</comment>
<evidence type="ECO:0000313" key="2">
    <source>
        <dbReference type="EMBL" id="TPW39794.1"/>
    </source>
</evidence>
<dbReference type="OrthoDB" id="6555944at2"/>
<keyword evidence="3" id="KW-1185">Reference proteome</keyword>
<dbReference type="InterPro" id="IPR032126">
    <property type="entry name" value="LydA_holin"/>
</dbReference>
<feature type="transmembrane region" description="Helical" evidence="1">
    <location>
        <begin position="69"/>
        <end position="91"/>
    </location>
</feature>
<gene>
    <name evidence="2" type="ORF">FKM52_18955</name>
</gene>
<dbReference type="Proteomes" id="UP000319523">
    <property type="component" value="Unassembled WGS sequence"/>
</dbReference>
<organism evidence="2 3">
    <name type="scientific">Mixta tenebrionis</name>
    <dbReference type="NCBI Taxonomy" id="2562439"/>
    <lineage>
        <taxon>Bacteria</taxon>
        <taxon>Pseudomonadati</taxon>
        <taxon>Pseudomonadota</taxon>
        <taxon>Gammaproteobacteria</taxon>
        <taxon>Enterobacterales</taxon>
        <taxon>Erwiniaceae</taxon>
        <taxon>Mixta</taxon>
    </lineage>
</organism>
<name>A0A506V1W1_9GAMM</name>
<dbReference type="AlphaFoldDB" id="A0A506V1W1"/>